<dbReference type="Proteomes" id="UP000800200">
    <property type="component" value="Unassembled WGS sequence"/>
</dbReference>
<sequence length="51" mass="5728">SFKVGNLVLLSTKNLRLHYPSKKLSPLFVGPYQIIEPVRTQAYCLLLPPSS</sequence>
<proteinExistence type="predicted"/>
<dbReference type="EMBL" id="ML994644">
    <property type="protein sequence ID" value="KAF2183119.1"/>
    <property type="molecule type" value="Genomic_DNA"/>
</dbReference>
<feature type="domain" description="Tf2-1-like SH3-like" evidence="1">
    <location>
        <begin position="5"/>
        <end position="50"/>
    </location>
</feature>
<feature type="non-terminal residue" evidence="2">
    <location>
        <position position="1"/>
    </location>
</feature>
<keyword evidence="3" id="KW-1185">Reference proteome</keyword>
<evidence type="ECO:0000313" key="2">
    <source>
        <dbReference type="EMBL" id="KAF2183119.1"/>
    </source>
</evidence>
<dbReference type="OrthoDB" id="3929326at2759"/>
<evidence type="ECO:0000313" key="3">
    <source>
        <dbReference type="Proteomes" id="UP000800200"/>
    </source>
</evidence>
<dbReference type="Pfam" id="PF24626">
    <property type="entry name" value="SH3_Tf2-1"/>
    <property type="match status" value="1"/>
</dbReference>
<dbReference type="InterPro" id="IPR056924">
    <property type="entry name" value="SH3_Tf2-1"/>
</dbReference>
<protein>
    <recommendedName>
        <fullName evidence="1">Tf2-1-like SH3-like domain-containing protein</fullName>
    </recommendedName>
</protein>
<accession>A0A6A6DXX9</accession>
<name>A0A6A6DXX9_9PEZI</name>
<gene>
    <name evidence="2" type="ORF">K469DRAFT_583746</name>
</gene>
<reference evidence="2" key="1">
    <citation type="journal article" date="2020" name="Stud. Mycol.">
        <title>101 Dothideomycetes genomes: a test case for predicting lifestyles and emergence of pathogens.</title>
        <authorList>
            <person name="Haridas S."/>
            <person name="Albert R."/>
            <person name="Binder M."/>
            <person name="Bloem J."/>
            <person name="Labutti K."/>
            <person name="Salamov A."/>
            <person name="Andreopoulos B."/>
            <person name="Baker S."/>
            <person name="Barry K."/>
            <person name="Bills G."/>
            <person name="Bluhm B."/>
            <person name="Cannon C."/>
            <person name="Castanera R."/>
            <person name="Culley D."/>
            <person name="Daum C."/>
            <person name="Ezra D."/>
            <person name="Gonzalez J."/>
            <person name="Henrissat B."/>
            <person name="Kuo A."/>
            <person name="Liang C."/>
            <person name="Lipzen A."/>
            <person name="Lutzoni F."/>
            <person name="Magnuson J."/>
            <person name="Mondo S."/>
            <person name="Nolan M."/>
            <person name="Ohm R."/>
            <person name="Pangilinan J."/>
            <person name="Park H.-J."/>
            <person name="Ramirez L."/>
            <person name="Alfaro M."/>
            <person name="Sun H."/>
            <person name="Tritt A."/>
            <person name="Yoshinaga Y."/>
            <person name="Zwiers L.-H."/>
            <person name="Turgeon B."/>
            <person name="Goodwin S."/>
            <person name="Spatafora J."/>
            <person name="Crous P."/>
            <person name="Grigoriev I."/>
        </authorList>
    </citation>
    <scope>NUCLEOTIDE SEQUENCE</scope>
    <source>
        <strain evidence="2">CBS 207.26</strain>
    </source>
</reference>
<organism evidence="2 3">
    <name type="scientific">Zopfia rhizophila CBS 207.26</name>
    <dbReference type="NCBI Taxonomy" id="1314779"/>
    <lineage>
        <taxon>Eukaryota</taxon>
        <taxon>Fungi</taxon>
        <taxon>Dikarya</taxon>
        <taxon>Ascomycota</taxon>
        <taxon>Pezizomycotina</taxon>
        <taxon>Dothideomycetes</taxon>
        <taxon>Dothideomycetes incertae sedis</taxon>
        <taxon>Zopfiaceae</taxon>
        <taxon>Zopfia</taxon>
    </lineage>
</organism>
<dbReference type="AlphaFoldDB" id="A0A6A6DXX9"/>
<evidence type="ECO:0000259" key="1">
    <source>
        <dbReference type="Pfam" id="PF24626"/>
    </source>
</evidence>